<protein>
    <submittedName>
        <fullName evidence="1">Uncharacterized protein</fullName>
    </submittedName>
</protein>
<accession>A0A8S1BMV8</accession>
<dbReference type="EMBL" id="CADEBC010000702">
    <property type="protein sequence ID" value="CAB3260084.1"/>
    <property type="molecule type" value="Genomic_DNA"/>
</dbReference>
<gene>
    <name evidence="1" type="ORF">APLA_LOCUS17219</name>
</gene>
<dbReference type="OrthoDB" id="10072016at2759"/>
<evidence type="ECO:0000313" key="1">
    <source>
        <dbReference type="EMBL" id="CAB3260084.1"/>
    </source>
</evidence>
<evidence type="ECO:0000313" key="2">
    <source>
        <dbReference type="Proteomes" id="UP000494106"/>
    </source>
</evidence>
<sequence length="177" mass="19602">MAEAKTYNLKQLDGTGFSTWLFRIRSILREYECEEAVSSEAFASREPTALTKEEEIIVKEHVKALADSGIPVGLDDVSLVIQRALKSSWRSVLLDWRQTTRGKKAVALPKNCFAALLKRTLELSAQHSSSNIVAGFKAAGIYPLNRREALNRLAEYAKTPTNITNATEALAESFKAT</sequence>
<reference evidence="1 2" key="1">
    <citation type="submission" date="2020-04" db="EMBL/GenBank/DDBJ databases">
        <authorList>
            <person name="Wallbank WR R."/>
            <person name="Pardo Diaz C."/>
            <person name="Kozak K."/>
            <person name="Martin S."/>
            <person name="Jiggins C."/>
            <person name="Moest M."/>
            <person name="Warren A I."/>
            <person name="Byers J.R.P. K."/>
            <person name="Montejo-Kovacevich G."/>
            <person name="Yen C E."/>
        </authorList>
    </citation>
    <scope>NUCLEOTIDE SEQUENCE [LARGE SCALE GENOMIC DNA]</scope>
</reference>
<dbReference type="Proteomes" id="UP000494106">
    <property type="component" value="Unassembled WGS sequence"/>
</dbReference>
<keyword evidence="2" id="KW-1185">Reference proteome</keyword>
<comment type="caution">
    <text evidence="1">The sequence shown here is derived from an EMBL/GenBank/DDBJ whole genome shotgun (WGS) entry which is preliminary data.</text>
</comment>
<organism evidence="1 2">
    <name type="scientific">Arctia plantaginis</name>
    <name type="common">Wood tiger moth</name>
    <name type="synonym">Phalaena plantaginis</name>
    <dbReference type="NCBI Taxonomy" id="874455"/>
    <lineage>
        <taxon>Eukaryota</taxon>
        <taxon>Metazoa</taxon>
        <taxon>Ecdysozoa</taxon>
        <taxon>Arthropoda</taxon>
        <taxon>Hexapoda</taxon>
        <taxon>Insecta</taxon>
        <taxon>Pterygota</taxon>
        <taxon>Neoptera</taxon>
        <taxon>Endopterygota</taxon>
        <taxon>Lepidoptera</taxon>
        <taxon>Glossata</taxon>
        <taxon>Ditrysia</taxon>
        <taxon>Noctuoidea</taxon>
        <taxon>Erebidae</taxon>
        <taxon>Arctiinae</taxon>
        <taxon>Arctia</taxon>
    </lineage>
</organism>
<dbReference type="AlphaFoldDB" id="A0A8S1BMV8"/>
<proteinExistence type="predicted"/>
<name>A0A8S1BMV8_ARCPL</name>